<evidence type="ECO:0000313" key="4">
    <source>
        <dbReference type="Proteomes" id="UP000199062"/>
    </source>
</evidence>
<evidence type="ECO:0000259" key="2">
    <source>
        <dbReference type="Pfam" id="PF07885"/>
    </source>
</evidence>
<dbReference type="SUPFAM" id="SSF141571">
    <property type="entry name" value="Pentapeptide repeat-like"/>
    <property type="match status" value="1"/>
</dbReference>
<dbReference type="PANTHER" id="PTHR14136">
    <property type="entry name" value="BTB_POZ DOMAIN-CONTAINING PROTEIN KCTD9"/>
    <property type="match status" value="1"/>
</dbReference>
<keyword evidence="1" id="KW-0472">Membrane</keyword>
<feature type="transmembrane region" description="Helical" evidence="1">
    <location>
        <begin position="248"/>
        <end position="267"/>
    </location>
</feature>
<dbReference type="OrthoDB" id="199127at2157"/>
<feature type="domain" description="Potassium channel" evidence="2">
    <location>
        <begin position="303"/>
        <end position="356"/>
    </location>
</feature>
<keyword evidence="1" id="KW-0812">Transmembrane</keyword>
<name>A0A1I6M542_9EURY</name>
<dbReference type="RefSeq" id="WP_089818674.1">
    <property type="nucleotide sequence ID" value="NZ_FOZK01000004.1"/>
</dbReference>
<dbReference type="Gene3D" id="1.10.287.70">
    <property type="match status" value="1"/>
</dbReference>
<dbReference type="InterPro" id="IPR001646">
    <property type="entry name" value="5peptide_repeat"/>
</dbReference>
<proteinExistence type="predicted"/>
<dbReference type="PANTHER" id="PTHR14136:SF17">
    <property type="entry name" value="BTB_POZ DOMAIN-CONTAINING PROTEIN KCTD9"/>
    <property type="match status" value="1"/>
</dbReference>
<dbReference type="InterPro" id="IPR051082">
    <property type="entry name" value="Pentapeptide-BTB/POZ_domain"/>
</dbReference>
<gene>
    <name evidence="3" type="ORF">SAMN05216559_3810</name>
</gene>
<dbReference type="STRING" id="767519.SAMN05216559_3810"/>
<evidence type="ECO:0000256" key="1">
    <source>
        <dbReference type="SAM" id="Phobius"/>
    </source>
</evidence>
<reference evidence="3 4" key="1">
    <citation type="submission" date="2016-10" db="EMBL/GenBank/DDBJ databases">
        <authorList>
            <person name="de Groot N.N."/>
        </authorList>
    </citation>
    <scope>NUCLEOTIDE SEQUENCE [LARGE SCALE GENOMIC DNA]</scope>
    <source>
        <strain evidence="3 4">CGMCC 1.10457</strain>
    </source>
</reference>
<dbReference type="AlphaFoldDB" id="A0A1I6M542"/>
<dbReference type="EMBL" id="FOZK01000004">
    <property type="protein sequence ID" value="SFS10806.1"/>
    <property type="molecule type" value="Genomic_DNA"/>
</dbReference>
<accession>A0A1I6M542</accession>
<keyword evidence="4" id="KW-1185">Reference proteome</keyword>
<keyword evidence="1" id="KW-1133">Transmembrane helix</keyword>
<organism evidence="3 4">
    <name type="scientific">Halomicrobium zhouii</name>
    <dbReference type="NCBI Taxonomy" id="767519"/>
    <lineage>
        <taxon>Archaea</taxon>
        <taxon>Methanobacteriati</taxon>
        <taxon>Methanobacteriota</taxon>
        <taxon>Stenosarchaea group</taxon>
        <taxon>Halobacteria</taxon>
        <taxon>Halobacteriales</taxon>
        <taxon>Haloarculaceae</taxon>
        <taxon>Halomicrobium</taxon>
    </lineage>
</organism>
<dbReference type="Pfam" id="PF00805">
    <property type="entry name" value="Pentapeptide"/>
    <property type="match status" value="1"/>
</dbReference>
<dbReference type="SUPFAM" id="SSF81324">
    <property type="entry name" value="Voltage-gated potassium channels"/>
    <property type="match status" value="1"/>
</dbReference>
<evidence type="ECO:0000313" key="3">
    <source>
        <dbReference type="EMBL" id="SFS10806.1"/>
    </source>
</evidence>
<dbReference type="Gene3D" id="2.160.20.80">
    <property type="entry name" value="E3 ubiquitin-protein ligase SopA"/>
    <property type="match status" value="1"/>
</dbReference>
<dbReference type="Proteomes" id="UP000199062">
    <property type="component" value="Unassembled WGS sequence"/>
</dbReference>
<feature type="transmembrane region" description="Helical" evidence="1">
    <location>
        <begin position="329"/>
        <end position="352"/>
    </location>
</feature>
<sequence>MDDDAVPADRCGYEYSVSTLHDIGDSCCWRSVWNDEDRCVWHATGVPKFHDDYAAQAPDGPERLDGATVDTADLDGVDWFEGCSLIGTEFSHVDLRDASLAGADLRESTLDNVDVRQADLSRVNVEDASIRTCDLRGADFRHARFDQTVLSDVRINRDTRFGDAVVYEEELAAAEDAATFEENAQAAVWAYREIHNIHENNALPYEARQYYLKEKDVRRRLAWESGHRTRAVMAEGARWITGYGMSPWRVLATAAVIIVASALLYPLTGGLVETVSGGGGEPESITWSIEDPETAPQFVLVEAFYKSLYFSIVTFTTLGYGDVRPVGNFARGLAGVEALLGQLLVAVLVFVLTRRIS</sequence>
<dbReference type="Pfam" id="PF07885">
    <property type="entry name" value="Ion_trans_2"/>
    <property type="match status" value="1"/>
</dbReference>
<protein>
    <submittedName>
        <fullName evidence="3">Pentapeptide repeat-containing protein</fullName>
    </submittedName>
</protein>
<dbReference type="InterPro" id="IPR013099">
    <property type="entry name" value="K_chnl_dom"/>
</dbReference>